<comment type="caution">
    <text evidence="2">The sequence shown here is derived from an EMBL/GenBank/DDBJ whole genome shotgun (WGS) entry which is preliminary data.</text>
</comment>
<dbReference type="RefSeq" id="WP_072676822.1">
    <property type="nucleotide sequence ID" value="NZ_MPKY01000001.1"/>
</dbReference>
<evidence type="ECO:0000313" key="2">
    <source>
        <dbReference type="EMBL" id="OJS99853.1"/>
    </source>
</evidence>
<evidence type="ECO:0000259" key="1">
    <source>
        <dbReference type="Pfam" id="PF04230"/>
    </source>
</evidence>
<keyword evidence="3" id="KW-1185">Reference proteome</keyword>
<dbReference type="PANTHER" id="PTHR36836">
    <property type="entry name" value="COLANIC ACID BIOSYNTHESIS PROTEIN WCAK"/>
    <property type="match status" value="1"/>
</dbReference>
<reference evidence="2" key="1">
    <citation type="submission" date="2016-11" db="EMBL/GenBank/DDBJ databases">
        <title>Draft Genome Sequence of Marinobacter hydrocarbonoclasticus strain STW2, a polyaromatic aromatic hydrocarbon degrading and denitrifying bacterium from rhizosphere of Seagrass Enhalus acodoides.</title>
        <authorList>
            <person name="Ling J."/>
            <person name="Dong J."/>
        </authorList>
    </citation>
    <scope>NUCLEOTIDE SEQUENCE [LARGE SCALE GENOMIC DNA]</scope>
    <source>
        <strain evidence="2">STW2</strain>
    </source>
</reference>
<evidence type="ECO:0000313" key="3">
    <source>
        <dbReference type="Proteomes" id="UP000183986"/>
    </source>
</evidence>
<organism evidence="2 3">
    <name type="scientific">Marinobacter nauticus</name>
    <name type="common">Marinobacter hydrocarbonoclasticus</name>
    <name type="synonym">Marinobacter aquaeolei</name>
    <dbReference type="NCBI Taxonomy" id="2743"/>
    <lineage>
        <taxon>Bacteria</taxon>
        <taxon>Pseudomonadati</taxon>
        <taxon>Pseudomonadota</taxon>
        <taxon>Gammaproteobacteria</taxon>
        <taxon>Pseudomonadales</taxon>
        <taxon>Marinobacteraceae</taxon>
        <taxon>Marinobacter</taxon>
    </lineage>
</organism>
<accession>A0A1M2UWX0</accession>
<protein>
    <recommendedName>
        <fullName evidence="1">Polysaccharide pyruvyl transferase domain-containing protein</fullName>
    </recommendedName>
</protein>
<dbReference type="InterPro" id="IPR007345">
    <property type="entry name" value="Polysacch_pyruvyl_Trfase"/>
</dbReference>
<proteinExistence type="predicted"/>
<sequence>MRFAVCGEYESMNYGDGVIGVALEQLVQSCFPESEIHSFDLSKRKKGSVRSARAFEPEKRTFFKRFHLKLYTDNRTYASLINYVRINLAGYREFFTEQLSGRDILVIGGGQLFMDSRLSFPLKIYLLLRVVENLDIPVVFFSIGVGSRWSSWSRYYFRKIIKSDNVHSIYCRDEESYLKLVGWFPECADKLYRTVDVALFLGSSRNPDYYKKNKVALGVISPLDVQRVSPGHFLSDRNRAKKFWIELYSALYDKYGSVTLFTNGSIEDGFFLEELVSDLGRIEKLYEVDYYIPTSKHLLIDFISSSKLVIAARMHASIIAFSLGIPCIAIEWDEKIWSFMKYVDRAEFCVRPEFISTEVIISMTENDAIYTVLSCKVYRDKLMHDFRRSLPDGYSEISRRL</sequence>
<dbReference type="Proteomes" id="UP000183986">
    <property type="component" value="Unassembled WGS sequence"/>
</dbReference>
<dbReference type="EMBL" id="MPKY01000001">
    <property type="protein sequence ID" value="OJS99853.1"/>
    <property type="molecule type" value="Genomic_DNA"/>
</dbReference>
<dbReference type="Pfam" id="PF04230">
    <property type="entry name" value="PS_pyruv_trans"/>
    <property type="match status" value="1"/>
</dbReference>
<name>A0A1M2UWX0_MARNT</name>
<dbReference type="AlphaFoldDB" id="A0A1M2UWX0"/>
<dbReference type="PANTHER" id="PTHR36836:SF1">
    <property type="entry name" value="COLANIC ACID BIOSYNTHESIS PROTEIN WCAK"/>
    <property type="match status" value="1"/>
</dbReference>
<feature type="domain" description="Polysaccharide pyruvyl transferase" evidence="1">
    <location>
        <begin position="13"/>
        <end position="333"/>
    </location>
</feature>
<gene>
    <name evidence="2" type="ORF">BEE62_06980</name>
</gene>